<evidence type="ECO:0000313" key="2">
    <source>
        <dbReference type="Proteomes" id="UP000258798"/>
    </source>
</evidence>
<name>A0AAX2NLQ2_KLEPN</name>
<proteinExistence type="predicted"/>
<comment type="caution">
    <text evidence="1">The sequence shown here is derived from an EMBL/GenBank/DDBJ whole genome shotgun (WGS) entry which is preliminary data.</text>
</comment>
<protein>
    <submittedName>
        <fullName evidence="1">Uncharacterized protein</fullName>
    </submittedName>
</protein>
<sequence>MGGRRDAGDIAQERHILRAGVELIGRDHRADRLAAGSVILRGIGVPVQAALDKLRRVLKVLAQIVFGDVENLRFDVLPIVGVVHQLFEAAPQGFDLLKLLMVHHRVQLTAYLEIQLGDMVVDQRFVELFHPLAGLTDAFHKHLHRRGETFRRRRLGERGIVQKVVDIPEARRRGEINFFKQRGVNALARPVFLQRGLPLNRGVFCGNRH</sequence>
<dbReference type="Proteomes" id="UP000258798">
    <property type="component" value="Unassembled WGS sequence"/>
</dbReference>
<organism evidence="1 2">
    <name type="scientific">Klebsiella pneumoniae</name>
    <dbReference type="NCBI Taxonomy" id="573"/>
    <lineage>
        <taxon>Bacteria</taxon>
        <taxon>Pseudomonadati</taxon>
        <taxon>Pseudomonadota</taxon>
        <taxon>Gammaproteobacteria</taxon>
        <taxon>Enterobacterales</taxon>
        <taxon>Enterobacteriaceae</taxon>
        <taxon>Klebsiella/Raoultella group</taxon>
        <taxon>Klebsiella</taxon>
        <taxon>Klebsiella pneumoniae complex</taxon>
    </lineage>
</organism>
<dbReference type="EMBL" id="UJRG01000057">
    <property type="protein sequence ID" value="SWT24005.1"/>
    <property type="molecule type" value="Genomic_DNA"/>
</dbReference>
<reference evidence="1 2" key="1">
    <citation type="submission" date="2018-08" db="EMBL/GenBank/DDBJ databases">
        <authorList>
            <consortium name="Pathogen Informatics"/>
        </authorList>
    </citation>
    <scope>NUCLEOTIDE SEQUENCE [LARGE SCALE GENOMIC DNA]</scope>
    <source>
        <strain evidence="1 2">EuSCAPE_TR125</strain>
    </source>
</reference>
<dbReference type="AlphaFoldDB" id="A0AAX2NLQ2"/>
<evidence type="ECO:0000313" key="1">
    <source>
        <dbReference type="EMBL" id="SWT24005.1"/>
    </source>
</evidence>
<accession>A0AAX2NLQ2</accession>
<gene>
    <name evidence="1" type="ORF">SAMEA3729652_05165</name>
</gene>